<accession>A0A0J8B0L9</accession>
<sequence length="134" mass="14637">ACVTMLWTMVAVQSQQGFALVINVVAYLGVMLYTYPVRFGNLKTHLAFGTLFGATLAIMFMSGKWTFYFASHFLGAPLGYLSALYIATFCFNAGTAACALPLLCMWAFLEAKSEEGAKGREGEAYYHEDVRAAA</sequence>
<reference evidence="2 3" key="1">
    <citation type="journal article" date="2014" name="Nature">
        <title>The genome of the recently domesticated crop plant sugar beet (Beta vulgaris).</title>
        <authorList>
            <person name="Dohm J.C."/>
            <person name="Minoche A.E."/>
            <person name="Holtgrawe D."/>
            <person name="Capella-Gutierrez S."/>
            <person name="Zakrzewski F."/>
            <person name="Tafer H."/>
            <person name="Rupp O."/>
            <person name="Sorensen T.R."/>
            <person name="Stracke R."/>
            <person name="Reinhardt R."/>
            <person name="Goesmann A."/>
            <person name="Kraft T."/>
            <person name="Schulz B."/>
            <person name="Stadler P.F."/>
            <person name="Schmidt T."/>
            <person name="Gabaldon T."/>
            <person name="Lehrach H."/>
            <person name="Weisshaar B."/>
            <person name="Himmelbauer H."/>
        </authorList>
    </citation>
    <scope>NUCLEOTIDE SEQUENCE [LARGE SCALE GENOMIC DNA]</scope>
    <source>
        <tissue evidence="2">Taproot</tissue>
    </source>
</reference>
<gene>
    <name evidence="2" type="ORF">BVRB_031180</name>
</gene>
<keyword evidence="1" id="KW-0812">Transmembrane</keyword>
<feature type="transmembrane region" description="Helical" evidence="1">
    <location>
        <begin position="46"/>
        <end position="63"/>
    </location>
</feature>
<protein>
    <submittedName>
        <fullName evidence="2">Uncharacterized protein</fullName>
    </submittedName>
</protein>
<evidence type="ECO:0000256" key="1">
    <source>
        <dbReference type="SAM" id="Phobius"/>
    </source>
</evidence>
<keyword evidence="1" id="KW-1133">Transmembrane helix</keyword>
<dbReference type="Proteomes" id="UP000035740">
    <property type="component" value="Unassembled WGS sequence"/>
</dbReference>
<feature type="transmembrane region" description="Helical" evidence="1">
    <location>
        <begin position="16"/>
        <end position="34"/>
    </location>
</feature>
<keyword evidence="3" id="KW-1185">Reference proteome</keyword>
<keyword evidence="1" id="KW-0472">Membrane</keyword>
<proteinExistence type="predicted"/>
<dbReference type="AlphaFoldDB" id="A0A0J8B0L9"/>
<name>A0A0J8B0L9_BETVV</name>
<feature type="transmembrane region" description="Helical" evidence="1">
    <location>
        <begin position="83"/>
        <end position="109"/>
    </location>
</feature>
<evidence type="ECO:0000313" key="3">
    <source>
        <dbReference type="Proteomes" id="UP000035740"/>
    </source>
</evidence>
<evidence type="ECO:0000313" key="2">
    <source>
        <dbReference type="EMBL" id="KMS93468.1"/>
    </source>
</evidence>
<feature type="non-terminal residue" evidence="2">
    <location>
        <position position="1"/>
    </location>
</feature>
<organism evidence="2 3">
    <name type="scientific">Beta vulgaris subsp. vulgaris</name>
    <name type="common">Beet</name>
    <dbReference type="NCBI Taxonomy" id="3555"/>
    <lineage>
        <taxon>Eukaryota</taxon>
        <taxon>Viridiplantae</taxon>
        <taxon>Streptophyta</taxon>
        <taxon>Embryophyta</taxon>
        <taxon>Tracheophyta</taxon>
        <taxon>Spermatophyta</taxon>
        <taxon>Magnoliopsida</taxon>
        <taxon>eudicotyledons</taxon>
        <taxon>Gunneridae</taxon>
        <taxon>Pentapetalae</taxon>
        <taxon>Caryophyllales</taxon>
        <taxon>Chenopodiaceae</taxon>
        <taxon>Betoideae</taxon>
        <taxon>Beta</taxon>
    </lineage>
</organism>
<dbReference type="Gramene" id="KMS93468">
    <property type="protein sequence ID" value="KMS93468"/>
    <property type="gene ID" value="BVRB_031180"/>
</dbReference>
<dbReference type="EMBL" id="KQ102438">
    <property type="protein sequence ID" value="KMS93468.1"/>
    <property type="molecule type" value="Genomic_DNA"/>
</dbReference>